<evidence type="ECO:0000313" key="3">
    <source>
        <dbReference type="Proteomes" id="UP001273166"/>
    </source>
</evidence>
<proteinExistence type="predicted"/>
<gene>
    <name evidence="2" type="ORF">B0T15DRAFT_13325</name>
</gene>
<comment type="caution">
    <text evidence="2">The sequence shown here is derived from an EMBL/GenBank/DDBJ whole genome shotgun (WGS) entry which is preliminary data.</text>
</comment>
<evidence type="ECO:0000313" key="2">
    <source>
        <dbReference type="EMBL" id="KAK3309744.1"/>
    </source>
</evidence>
<evidence type="ECO:0000256" key="1">
    <source>
        <dbReference type="SAM" id="MobiDB-lite"/>
    </source>
</evidence>
<feature type="region of interest" description="Disordered" evidence="1">
    <location>
        <begin position="1"/>
        <end position="36"/>
    </location>
</feature>
<sequence length="136" mass="14127">MMASTPIGQPPSGHHPAPRKSSQELAGSSYFDGPSVHTQPIQHYGCLPVGGLPSPAPSCRAASPPDGPNHDAMLINCSWVPISPVSPAPCEGVDGELNYALEIAPCASTLVASHSGIPGLYSWGEVNLPYEFEHAC</sequence>
<dbReference type="RefSeq" id="XP_062725524.1">
    <property type="nucleotide sequence ID" value="XM_062861770.1"/>
</dbReference>
<dbReference type="GeneID" id="87880599"/>
<organism evidence="2 3">
    <name type="scientific">Chaetomium strumarium</name>
    <dbReference type="NCBI Taxonomy" id="1170767"/>
    <lineage>
        <taxon>Eukaryota</taxon>
        <taxon>Fungi</taxon>
        <taxon>Dikarya</taxon>
        <taxon>Ascomycota</taxon>
        <taxon>Pezizomycotina</taxon>
        <taxon>Sordariomycetes</taxon>
        <taxon>Sordariomycetidae</taxon>
        <taxon>Sordariales</taxon>
        <taxon>Chaetomiaceae</taxon>
        <taxon>Chaetomium</taxon>
    </lineage>
</organism>
<dbReference type="AlphaFoldDB" id="A0AAJ0H0V2"/>
<name>A0AAJ0H0V2_9PEZI</name>
<accession>A0AAJ0H0V2</accession>
<protein>
    <submittedName>
        <fullName evidence="2">Uncharacterized protein</fullName>
    </submittedName>
</protein>
<reference evidence="2" key="2">
    <citation type="submission" date="2023-06" db="EMBL/GenBank/DDBJ databases">
        <authorList>
            <consortium name="Lawrence Berkeley National Laboratory"/>
            <person name="Mondo S.J."/>
            <person name="Hensen N."/>
            <person name="Bonometti L."/>
            <person name="Westerberg I."/>
            <person name="Brannstrom I.O."/>
            <person name="Guillou S."/>
            <person name="Cros-Aarteil S."/>
            <person name="Calhoun S."/>
            <person name="Haridas S."/>
            <person name="Kuo A."/>
            <person name="Pangilinan J."/>
            <person name="Riley R."/>
            <person name="Labutti K."/>
            <person name="Andreopoulos B."/>
            <person name="Lipzen A."/>
            <person name="Chen C."/>
            <person name="Yanf M."/>
            <person name="Daum C."/>
            <person name="Ng V."/>
            <person name="Clum A."/>
            <person name="Steindorff A."/>
            <person name="Ohm R."/>
            <person name="Martin F."/>
            <person name="Silar P."/>
            <person name="Natvig D."/>
            <person name="Lalanne C."/>
            <person name="Gautier V."/>
            <person name="Ament-Velasquez S.L."/>
            <person name="Kruys A."/>
            <person name="Hutchinson M.I."/>
            <person name="Powell A.J."/>
            <person name="Barry K."/>
            <person name="Miller A.N."/>
            <person name="Grigoriev I.V."/>
            <person name="Debuchy R."/>
            <person name="Gladieux P."/>
            <person name="Thoren M.H."/>
            <person name="Johannesson H."/>
        </authorList>
    </citation>
    <scope>NUCLEOTIDE SEQUENCE</scope>
    <source>
        <strain evidence="2">CBS 333.67</strain>
    </source>
</reference>
<keyword evidence="3" id="KW-1185">Reference proteome</keyword>
<dbReference type="EMBL" id="JAUDZG010000001">
    <property type="protein sequence ID" value="KAK3309744.1"/>
    <property type="molecule type" value="Genomic_DNA"/>
</dbReference>
<dbReference type="Proteomes" id="UP001273166">
    <property type="component" value="Unassembled WGS sequence"/>
</dbReference>
<reference evidence="2" key="1">
    <citation type="journal article" date="2023" name="Mol. Phylogenet. Evol.">
        <title>Genome-scale phylogeny and comparative genomics of the fungal order Sordariales.</title>
        <authorList>
            <person name="Hensen N."/>
            <person name="Bonometti L."/>
            <person name="Westerberg I."/>
            <person name="Brannstrom I.O."/>
            <person name="Guillou S."/>
            <person name="Cros-Aarteil S."/>
            <person name="Calhoun S."/>
            <person name="Haridas S."/>
            <person name="Kuo A."/>
            <person name="Mondo S."/>
            <person name="Pangilinan J."/>
            <person name="Riley R."/>
            <person name="LaButti K."/>
            <person name="Andreopoulos B."/>
            <person name="Lipzen A."/>
            <person name="Chen C."/>
            <person name="Yan M."/>
            <person name="Daum C."/>
            <person name="Ng V."/>
            <person name="Clum A."/>
            <person name="Steindorff A."/>
            <person name="Ohm R.A."/>
            <person name="Martin F."/>
            <person name="Silar P."/>
            <person name="Natvig D.O."/>
            <person name="Lalanne C."/>
            <person name="Gautier V."/>
            <person name="Ament-Velasquez S.L."/>
            <person name="Kruys A."/>
            <person name="Hutchinson M.I."/>
            <person name="Powell A.J."/>
            <person name="Barry K."/>
            <person name="Miller A.N."/>
            <person name="Grigoriev I.V."/>
            <person name="Debuchy R."/>
            <person name="Gladieux P."/>
            <person name="Hiltunen Thoren M."/>
            <person name="Johannesson H."/>
        </authorList>
    </citation>
    <scope>NUCLEOTIDE SEQUENCE</scope>
    <source>
        <strain evidence="2">CBS 333.67</strain>
    </source>
</reference>